<keyword evidence="1" id="KW-0472">Membrane</keyword>
<evidence type="ECO:0000256" key="1">
    <source>
        <dbReference type="SAM" id="Phobius"/>
    </source>
</evidence>
<dbReference type="RefSeq" id="WP_011529921.1">
    <property type="nucleotide sequence ID" value="NC_008025.1"/>
</dbReference>
<accession>Q1J0A4</accession>
<feature type="transmembrane region" description="Helical" evidence="1">
    <location>
        <begin position="12"/>
        <end position="37"/>
    </location>
</feature>
<sequence>MTPLAALLPVLSALNVLLVGMWMGMYLFTTFVVSPAFTELFPDDATRSAHRRTVGRYYARVNGPLSLVLLLTVLLLGFGRGFGLALGLELAVLLLIGGLVSTHMRRGARVRPPGWLTHVILGAGALLCVLSLAVYA</sequence>
<feature type="transmembrane region" description="Helical" evidence="1">
    <location>
        <begin position="84"/>
        <end position="103"/>
    </location>
</feature>
<protein>
    <recommendedName>
        <fullName evidence="4">DUF4149 domain-containing protein</fullName>
    </recommendedName>
</protein>
<dbReference type="KEGG" id="dge:Dgeo_0778"/>
<dbReference type="STRING" id="319795.Dgeo_0778"/>
<dbReference type="HOGENOM" id="CLU_1872019_0_0_0"/>
<keyword evidence="1" id="KW-1133">Transmembrane helix</keyword>
<evidence type="ECO:0008006" key="4">
    <source>
        <dbReference type="Google" id="ProtNLM"/>
    </source>
</evidence>
<feature type="transmembrane region" description="Helical" evidence="1">
    <location>
        <begin position="115"/>
        <end position="135"/>
    </location>
</feature>
<reference evidence="2" key="1">
    <citation type="submission" date="2006-04" db="EMBL/GenBank/DDBJ databases">
        <title>Complete sequence of chromosome of Deinococcus geothermalis DSM 11300.</title>
        <authorList>
            <consortium name="US DOE Joint Genome Institute"/>
            <person name="Copeland A."/>
            <person name="Lucas S."/>
            <person name="Lapidus A."/>
            <person name="Barry K."/>
            <person name="Detter J.C."/>
            <person name="Glavina del Rio T."/>
            <person name="Hammon N."/>
            <person name="Israni S."/>
            <person name="Dalin E."/>
            <person name="Tice H."/>
            <person name="Pitluck S."/>
            <person name="Brettin T."/>
            <person name="Bruce D."/>
            <person name="Han C."/>
            <person name="Tapia R."/>
            <person name="Saunders E."/>
            <person name="Gilna P."/>
            <person name="Schmutz J."/>
            <person name="Larimer F."/>
            <person name="Land M."/>
            <person name="Hauser L."/>
            <person name="Kyrpides N."/>
            <person name="Kim E."/>
            <person name="Daly M.J."/>
            <person name="Fredrickson J.K."/>
            <person name="Makarova K.S."/>
            <person name="Gaidamakova E.K."/>
            <person name="Zhai M."/>
            <person name="Richardson P."/>
        </authorList>
    </citation>
    <scope>NUCLEOTIDE SEQUENCE</scope>
    <source>
        <strain evidence="2">DSM 11300</strain>
    </source>
</reference>
<proteinExistence type="predicted"/>
<keyword evidence="3" id="KW-1185">Reference proteome</keyword>
<evidence type="ECO:0000313" key="2">
    <source>
        <dbReference type="EMBL" id="ABF45080.1"/>
    </source>
</evidence>
<dbReference type="Proteomes" id="UP000002431">
    <property type="component" value="Chromosome"/>
</dbReference>
<organism evidence="2 3">
    <name type="scientific">Deinococcus geothermalis (strain DSM 11300 / CIP 105573 / AG-3a)</name>
    <dbReference type="NCBI Taxonomy" id="319795"/>
    <lineage>
        <taxon>Bacteria</taxon>
        <taxon>Thermotogati</taxon>
        <taxon>Deinococcota</taxon>
        <taxon>Deinococci</taxon>
        <taxon>Deinococcales</taxon>
        <taxon>Deinococcaceae</taxon>
        <taxon>Deinococcus</taxon>
    </lineage>
</organism>
<evidence type="ECO:0000313" key="3">
    <source>
        <dbReference type="Proteomes" id="UP000002431"/>
    </source>
</evidence>
<gene>
    <name evidence="2" type="ordered locus">Dgeo_0778</name>
</gene>
<feature type="transmembrane region" description="Helical" evidence="1">
    <location>
        <begin position="57"/>
        <end position="78"/>
    </location>
</feature>
<dbReference type="AlphaFoldDB" id="Q1J0A4"/>
<dbReference type="EMBL" id="CP000359">
    <property type="protein sequence ID" value="ABF45080.1"/>
    <property type="molecule type" value="Genomic_DNA"/>
</dbReference>
<keyword evidence="1" id="KW-0812">Transmembrane</keyword>
<name>Q1J0A4_DEIGD</name>